<evidence type="ECO:0000256" key="1">
    <source>
        <dbReference type="ARBA" id="ARBA00004141"/>
    </source>
</evidence>
<evidence type="ECO:0000256" key="4">
    <source>
        <dbReference type="ARBA" id="ARBA00023136"/>
    </source>
</evidence>
<evidence type="ECO:0000256" key="2">
    <source>
        <dbReference type="ARBA" id="ARBA00022692"/>
    </source>
</evidence>
<keyword evidence="7" id="KW-1185">Reference proteome</keyword>
<dbReference type="Pfam" id="PF09685">
    <property type="entry name" value="MamF_MmsF"/>
    <property type="match status" value="1"/>
</dbReference>
<dbReference type="STRING" id="119000.SAMN05661010_01063"/>
<comment type="subcellular location">
    <subcellularLocation>
        <location evidence="1">Membrane</location>
        <topology evidence="1">Multi-pass membrane protein</topology>
    </subcellularLocation>
</comment>
<gene>
    <name evidence="6" type="ORF">SAMN05661010_01063</name>
</gene>
<reference evidence="6 7" key="1">
    <citation type="submission" date="2016-10" db="EMBL/GenBank/DDBJ databases">
        <authorList>
            <person name="de Groot N.N."/>
        </authorList>
    </citation>
    <scope>NUCLEOTIDE SEQUENCE [LARGE SCALE GENOMIC DNA]</scope>
    <source>
        <strain evidence="6 7">DSM 14789</strain>
    </source>
</reference>
<name>A0A1G9I5X2_9GAMM</name>
<proteinExistence type="predicted"/>
<evidence type="ECO:0000256" key="3">
    <source>
        <dbReference type="ARBA" id="ARBA00022989"/>
    </source>
</evidence>
<keyword evidence="3 5" id="KW-1133">Transmembrane helix</keyword>
<sequence>MRTRASVLAMLVVVAYFFQGKSIMQETSSMTDDSVAGEAPKPADTTVALVVYALMLAGFVVGFTPLIGVIVAYVYRGKGPAWLDEHYRYQIRTFWIGLLYALIASILTLIGIGLILMIALAIWLIVRCVKGFKAVQEKRAPSNVESWLW</sequence>
<accession>A0A1G9I5X2</accession>
<feature type="transmembrane region" description="Helical" evidence="5">
    <location>
        <begin position="49"/>
        <end position="75"/>
    </location>
</feature>
<evidence type="ECO:0000313" key="7">
    <source>
        <dbReference type="Proteomes" id="UP000198654"/>
    </source>
</evidence>
<organism evidence="6 7">
    <name type="scientific">Modicisalibacter muralis</name>
    <dbReference type="NCBI Taxonomy" id="119000"/>
    <lineage>
        <taxon>Bacteria</taxon>
        <taxon>Pseudomonadati</taxon>
        <taxon>Pseudomonadota</taxon>
        <taxon>Gammaproteobacteria</taxon>
        <taxon>Oceanospirillales</taxon>
        <taxon>Halomonadaceae</taxon>
        <taxon>Modicisalibacter</taxon>
    </lineage>
</organism>
<protein>
    <submittedName>
        <fullName evidence="6">Uncharacterized membrane protein</fullName>
    </submittedName>
</protein>
<evidence type="ECO:0000256" key="5">
    <source>
        <dbReference type="SAM" id="Phobius"/>
    </source>
</evidence>
<evidence type="ECO:0000313" key="6">
    <source>
        <dbReference type="EMBL" id="SDL20637.1"/>
    </source>
</evidence>
<feature type="transmembrane region" description="Helical" evidence="5">
    <location>
        <begin position="96"/>
        <end position="126"/>
    </location>
</feature>
<keyword evidence="2 5" id="KW-0812">Transmembrane</keyword>
<dbReference type="EMBL" id="FNGI01000002">
    <property type="protein sequence ID" value="SDL20637.1"/>
    <property type="molecule type" value="Genomic_DNA"/>
</dbReference>
<dbReference type="AlphaFoldDB" id="A0A1G9I5X2"/>
<dbReference type="Proteomes" id="UP000198654">
    <property type="component" value="Unassembled WGS sequence"/>
</dbReference>
<dbReference type="InterPro" id="IPR019109">
    <property type="entry name" value="MamF_MmsF"/>
</dbReference>
<keyword evidence="4 5" id="KW-0472">Membrane</keyword>